<evidence type="ECO:0000313" key="1">
    <source>
        <dbReference type="EMBL" id="MCM2535448.1"/>
    </source>
</evidence>
<name>A0ABT0WIS9_9BACI</name>
<accession>A0ABT0WIS9</accession>
<proteinExistence type="predicted"/>
<evidence type="ECO:0000313" key="2">
    <source>
        <dbReference type="Proteomes" id="UP001523262"/>
    </source>
</evidence>
<dbReference type="Proteomes" id="UP001523262">
    <property type="component" value="Unassembled WGS sequence"/>
</dbReference>
<organism evidence="1 2">
    <name type="scientific">Neobacillus pocheonensis</name>
    <dbReference type="NCBI Taxonomy" id="363869"/>
    <lineage>
        <taxon>Bacteria</taxon>
        <taxon>Bacillati</taxon>
        <taxon>Bacillota</taxon>
        <taxon>Bacilli</taxon>
        <taxon>Bacillales</taxon>
        <taxon>Bacillaceae</taxon>
        <taxon>Neobacillus</taxon>
    </lineage>
</organism>
<dbReference type="EMBL" id="JAMQCR010000003">
    <property type="protein sequence ID" value="MCM2535448.1"/>
    <property type="molecule type" value="Genomic_DNA"/>
</dbReference>
<sequence length="66" mass="7452">MLKPLFQTQLETEIIEGDKIDLENTTAKVVRGNRITIGPNCKIDLVEFTGEAFIDKKAFVVDSRKI</sequence>
<keyword evidence="2" id="KW-1185">Reference proteome</keyword>
<gene>
    <name evidence="1" type="ORF">NDK43_27815</name>
</gene>
<protein>
    <submittedName>
        <fullName evidence="1">Uncharacterized protein</fullName>
    </submittedName>
</protein>
<reference evidence="1 2" key="1">
    <citation type="submission" date="2022-06" db="EMBL/GenBank/DDBJ databases">
        <authorList>
            <person name="Jeon C.O."/>
        </authorList>
    </citation>
    <scope>NUCLEOTIDE SEQUENCE [LARGE SCALE GENOMIC DNA]</scope>
    <source>
        <strain evidence="1 2">KCTC 13943</strain>
    </source>
</reference>
<comment type="caution">
    <text evidence="1">The sequence shown here is derived from an EMBL/GenBank/DDBJ whole genome shotgun (WGS) entry which is preliminary data.</text>
</comment>